<dbReference type="EMBL" id="HBDV01000088">
    <property type="protein sequence ID" value="CAD8215777.1"/>
    <property type="molecule type" value="Transcribed_RNA"/>
</dbReference>
<name>A0A7R9SUX2_9CHLO</name>
<proteinExistence type="predicted"/>
<feature type="compositionally biased region" description="Basic and acidic residues" evidence="1">
    <location>
        <begin position="17"/>
        <end position="27"/>
    </location>
</feature>
<evidence type="ECO:0000256" key="1">
    <source>
        <dbReference type="SAM" id="MobiDB-lite"/>
    </source>
</evidence>
<evidence type="ECO:0000256" key="2">
    <source>
        <dbReference type="SAM" id="Phobius"/>
    </source>
</evidence>
<feature type="transmembrane region" description="Helical" evidence="2">
    <location>
        <begin position="94"/>
        <end position="116"/>
    </location>
</feature>
<sequence>MAKKKNKKSENTDNGNDENHVILESFDHNLGASSEETTVATSSNGVSPSQGPLAHTPKSVTTDAKTLHLALLIKQVKDEVFQLRVEFGCMEKKLLLAAAGGACIGAAMASIIYLRFQRNHA</sequence>
<keyword evidence="2" id="KW-1133">Transmembrane helix</keyword>
<keyword evidence="2" id="KW-0812">Transmembrane</keyword>
<gene>
    <name evidence="3" type="ORF">PAMY1081_LOCUS51</name>
</gene>
<organism evidence="3">
    <name type="scientific">Polyblepharides amylifera</name>
    <dbReference type="NCBI Taxonomy" id="1486889"/>
    <lineage>
        <taxon>Eukaryota</taxon>
        <taxon>Viridiplantae</taxon>
        <taxon>Chlorophyta</taxon>
        <taxon>Pyramimonadophyceae</taxon>
        <taxon>Pyramimonadales</taxon>
        <taxon>Polyblepharidaceae</taxon>
        <taxon>Polyblepharides</taxon>
    </lineage>
</organism>
<dbReference type="AlphaFoldDB" id="A0A7R9SUX2"/>
<feature type="region of interest" description="Disordered" evidence="1">
    <location>
        <begin position="1"/>
        <end position="59"/>
    </location>
</feature>
<reference evidence="3" key="1">
    <citation type="submission" date="2021-01" db="EMBL/GenBank/DDBJ databases">
        <authorList>
            <person name="Corre E."/>
            <person name="Pelletier E."/>
            <person name="Niang G."/>
            <person name="Scheremetjew M."/>
            <person name="Finn R."/>
            <person name="Kale V."/>
            <person name="Holt S."/>
            <person name="Cochrane G."/>
            <person name="Meng A."/>
            <person name="Brown T."/>
            <person name="Cohen L."/>
        </authorList>
    </citation>
    <scope>NUCLEOTIDE SEQUENCE</scope>
    <source>
        <strain evidence="3">CCMP720</strain>
    </source>
</reference>
<feature type="compositionally biased region" description="Low complexity" evidence="1">
    <location>
        <begin position="32"/>
        <end position="43"/>
    </location>
</feature>
<accession>A0A7R9SUX2</accession>
<keyword evidence="2" id="KW-0472">Membrane</keyword>
<protein>
    <submittedName>
        <fullName evidence="3">Uncharacterized protein</fullName>
    </submittedName>
</protein>
<evidence type="ECO:0000313" key="3">
    <source>
        <dbReference type="EMBL" id="CAD8215777.1"/>
    </source>
</evidence>